<evidence type="ECO:0008006" key="4">
    <source>
        <dbReference type="Google" id="ProtNLM"/>
    </source>
</evidence>
<comment type="caution">
    <text evidence="2">The sequence shown here is derived from an EMBL/GenBank/DDBJ whole genome shotgun (WGS) entry which is preliminary data.</text>
</comment>
<proteinExistence type="predicted"/>
<evidence type="ECO:0000313" key="2">
    <source>
        <dbReference type="EMBL" id="GGM15320.1"/>
    </source>
</evidence>
<dbReference type="Pfam" id="PF10976">
    <property type="entry name" value="DUF2790"/>
    <property type="match status" value="1"/>
</dbReference>
<dbReference type="Proteomes" id="UP000616499">
    <property type="component" value="Unassembled WGS sequence"/>
</dbReference>
<evidence type="ECO:0000256" key="1">
    <source>
        <dbReference type="SAM" id="SignalP"/>
    </source>
</evidence>
<protein>
    <recommendedName>
        <fullName evidence="4">DUF2790 domain-containing protein</fullName>
    </recommendedName>
</protein>
<dbReference type="EMBL" id="BMNW01000005">
    <property type="protein sequence ID" value="GGM15320.1"/>
    <property type="molecule type" value="Genomic_DNA"/>
</dbReference>
<organism evidence="2 3">
    <name type="scientific">Pseudomonas asuensis</name>
    <dbReference type="NCBI Taxonomy" id="1825787"/>
    <lineage>
        <taxon>Bacteria</taxon>
        <taxon>Pseudomonadati</taxon>
        <taxon>Pseudomonadota</taxon>
        <taxon>Gammaproteobacteria</taxon>
        <taxon>Pseudomonadales</taxon>
        <taxon>Pseudomonadaceae</taxon>
        <taxon>Pseudomonas</taxon>
    </lineage>
</organism>
<name>A0ABQ2GWD7_9PSED</name>
<dbReference type="Gene3D" id="2.30.140.50">
    <property type="entry name" value="Protein of unknown function DUF2790"/>
    <property type="match status" value="1"/>
</dbReference>
<reference evidence="3" key="1">
    <citation type="journal article" date="2019" name="Int. J. Syst. Evol. Microbiol.">
        <title>The Global Catalogue of Microorganisms (GCM) 10K type strain sequencing project: providing services to taxonomists for standard genome sequencing and annotation.</title>
        <authorList>
            <consortium name="The Broad Institute Genomics Platform"/>
            <consortium name="The Broad Institute Genome Sequencing Center for Infectious Disease"/>
            <person name="Wu L."/>
            <person name="Ma J."/>
        </authorList>
    </citation>
    <scope>NUCLEOTIDE SEQUENCE [LARGE SCALE GENOMIC DNA]</scope>
    <source>
        <strain evidence="3">JCM 13501</strain>
    </source>
</reference>
<keyword evidence="3" id="KW-1185">Reference proteome</keyword>
<feature type="signal peptide" evidence="1">
    <location>
        <begin position="1"/>
        <end position="25"/>
    </location>
</feature>
<keyword evidence="1" id="KW-0732">Signal</keyword>
<dbReference type="InterPro" id="IPR021245">
    <property type="entry name" value="DUF2790"/>
</dbReference>
<accession>A0ABQ2GWD7</accession>
<feature type="chain" id="PRO_5046180164" description="DUF2790 domain-containing protein" evidence="1">
    <location>
        <begin position="26"/>
        <end position="92"/>
    </location>
</feature>
<gene>
    <name evidence="2" type="ORF">GCM10009425_27800</name>
</gene>
<sequence length="92" mass="10061">MIGSEMKMKGLIVAALVLASSSVFAAQNLPAASTPAVEHYTYSDHLDIKRVIDSPDITSFCGIRPVRMTYEDHQNQIHVMEYDVSGSGCDDN</sequence>
<evidence type="ECO:0000313" key="3">
    <source>
        <dbReference type="Proteomes" id="UP000616499"/>
    </source>
</evidence>